<dbReference type="GeneID" id="40069826"/>
<dbReference type="KEGG" id="vg:40069826"/>
<proteinExistence type="predicted"/>
<dbReference type="OrthoDB" id="29548at10239"/>
<organism evidence="1 2">
    <name type="scientific">Arthrobacter phage Jasmine</name>
    <dbReference type="NCBI Taxonomy" id="1772302"/>
    <lineage>
        <taxon>Viruses</taxon>
        <taxon>Duplodnaviria</taxon>
        <taxon>Heunggongvirae</taxon>
        <taxon>Uroviricota</taxon>
        <taxon>Caudoviricetes</taxon>
        <taxon>Jasminevirus</taxon>
        <taxon>Jasminevirus jasmine</taxon>
    </lineage>
</organism>
<name>A0A0U4KNQ5_9CAUD</name>
<dbReference type="Proteomes" id="UP000224503">
    <property type="component" value="Segment"/>
</dbReference>
<evidence type="ECO:0000313" key="1">
    <source>
        <dbReference type="EMBL" id="ALY09288.1"/>
    </source>
</evidence>
<reference evidence="1 2" key="1">
    <citation type="submission" date="2015-11" db="EMBL/GenBank/DDBJ databases">
        <authorList>
            <person name="Ott C."/>
            <person name="Guerrero C.A."/>
            <person name="Bradley K.W."/>
            <person name="Asai D.J."/>
            <person name="Bowman C.A."/>
            <person name="Russell D.A."/>
            <person name="Pope W.H."/>
            <person name="Jacobs-Sera D."/>
            <person name="Hendrix R.W."/>
            <person name="Hatfull G.F."/>
        </authorList>
    </citation>
    <scope>NUCLEOTIDE SEQUENCE [LARGE SCALE GENOMIC DNA]</scope>
</reference>
<sequence>MPQTMANLEPILKEVYSGSLEKQLNNDTVAYNRIKPSKEGTGSLPYGGRYVVFPLHVSRNNGIGARNEGEALPNAGKQGTVRAQLGLRYQYGSIELTGQTYELATKDYQSFASAMELEVNGVKDDLSKDRNRQYFGNGNGRVATVVSVTGQVITVDNHQHIQDDELLDIQVAATATIRQTNITVTTVNEDTNEVTVTGTLTGVVAGDILVRKGSFNREWTGLAAIVDNASTLYGINPAAQRLWKSEVNNQGGIETPFSEAVFMRMSDRLGKRGSKPTVILTTDGVQRSYWQTLVQQRRFTGSKKFEGGFEGLEFIAGAAGSIPMVVDNDAPKGTAYFLNEKKINLYRPHGFQFLDRDGSMWKQKTDANGVYDAYRAHLYEYSELGTRQRNAHGVIKNIAEDPAV</sequence>
<dbReference type="NCBIfam" id="NF033394">
    <property type="entry name" value="capsid_maj_Podo"/>
    <property type="match status" value="1"/>
</dbReference>
<dbReference type="InterPro" id="IPR049718">
    <property type="entry name" value="AKO59007-like"/>
</dbReference>
<dbReference type="RefSeq" id="YP_009594305.1">
    <property type="nucleotide sequence ID" value="NC_041875.1"/>
</dbReference>
<evidence type="ECO:0000313" key="2">
    <source>
        <dbReference type="Proteomes" id="UP000224503"/>
    </source>
</evidence>
<protein>
    <submittedName>
        <fullName evidence="1">Major capsid protein</fullName>
    </submittedName>
</protein>
<accession>A0A0U4KNQ5</accession>
<keyword evidence="2" id="KW-1185">Reference proteome</keyword>
<gene>
    <name evidence="1" type="primary">17</name>
    <name evidence="1" type="ORF">JASMINE_17</name>
</gene>
<dbReference type="EMBL" id="KU160650">
    <property type="protein sequence ID" value="ALY09288.1"/>
    <property type="molecule type" value="Genomic_DNA"/>
</dbReference>